<dbReference type="GO" id="GO:0009360">
    <property type="term" value="C:DNA polymerase III complex"/>
    <property type="evidence" value="ECO:0007669"/>
    <property type="project" value="InterPro"/>
</dbReference>
<sequence length="709" mass="78200">MSYLALARKWRPTKFNEVVGQAHVLTALENALAQNRLHHAYLFSGTRGVGKTTIGRLFAKGLNCETGITASPCGVCDTCKEIDEGRFVDLLEIDAASRTKVEDTRELLDNVQYKPARGRFKVYLIDEVHMLSRHSFNALLKTLEEPPEYVKFLLATTDPQKLPVTILSRCLQFHLKPISVDNIHEQLDHILQHESVNAEARALGMIAHAADGSMRDALSLSDQAIALGNGQVLTDSVAHMLGTLDTDQALHLLEAISSKQPQTAMECIATLAQNGVEWDGLLQQLATQLHRLAMYQALPATLDQNQPDAEKVELLARALSPQDVQLYYQIALKGRQDLPLSPSERVGLEMVILRMMAFRPVSQPQANVISTQVEASAPVEPKPVNTVPVVNPALRTQPKASTPQPQASQPAPSANAVPPVADYSYEPPQYDEPPIEQYMPPSEQFVPPQPDMGQPAAQPQRQPSSPPSERTSSPLSGLRHQLRSQRKGLNPGQGNTPKKANATSAKPESVLDRVAKKHGGSAQVSPLSQPNFNAAPEPAKDEPYQWKPTLPQTQKESIELTPTLLKKALEHEKTPEMVQKLVDESLEKNEWAKLISQLTTAKLTEQLALNSYYEKSGASISLTLRATQAHLNTDKAQSELLGELNRVLGEECHLSVEVGESGETPLELRDKLYQGRLKQAFTSLEQDQNVQFIEKRFAAQLDKESVRPI</sequence>
<dbReference type="eggNOG" id="COG2812">
    <property type="taxonomic scope" value="Bacteria"/>
</dbReference>
<accession>F9TCD1</accession>
<dbReference type="GeneID" id="23444044"/>
<dbReference type="Pfam" id="PF12169">
    <property type="entry name" value="DNA_pol3_gamma3"/>
    <property type="match status" value="1"/>
</dbReference>
<evidence type="ECO:0000256" key="12">
    <source>
        <dbReference type="SAM" id="MobiDB-lite"/>
    </source>
</evidence>
<dbReference type="STRING" id="1051646.IX91_04860"/>
<feature type="domain" description="AAA+ ATPase" evidence="13">
    <location>
        <begin position="37"/>
        <end position="179"/>
    </location>
</feature>
<evidence type="ECO:0000259" key="13">
    <source>
        <dbReference type="SMART" id="SM00382"/>
    </source>
</evidence>
<dbReference type="InterPro" id="IPR008921">
    <property type="entry name" value="DNA_pol3_clamp-load_cplx_C"/>
</dbReference>
<evidence type="ECO:0000256" key="2">
    <source>
        <dbReference type="ARBA" id="ARBA00022679"/>
    </source>
</evidence>
<keyword evidence="6 11" id="KW-0547">Nucleotide-binding</keyword>
<keyword evidence="4 11" id="KW-0235">DNA replication</keyword>
<dbReference type="KEGG" id="vtu:IX91_04860"/>
<comment type="similarity">
    <text evidence="1 11">Belongs to the DnaX/STICHEL family.</text>
</comment>
<comment type="catalytic activity">
    <reaction evidence="10 11">
        <text>DNA(n) + a 2'-deoxyribonucleoside 5'-triphosphate = DNA(n+1) + diphosphate</text>
        <dbReference type="Rhea" id="RHEA:22508"/>
        <dbReference type="Rhea" id="RHEA-COMP:17339"/>
        <dbReference type="Rhea" id="RHEA-COMP:17340"/>
        <dbReference type="ChEBI" id="CHEBI:33019"/>
        <dbReference type="ChEBI" id="CHEBI:61560"/>
        <dbReference type="ChEBI" id="CHEBI:173112"/>
        <dbReference type="EC" id="2.7.7.7"/>
    </reaction>
</comment>
<dbReference type="InterPro" id="IPR050238">
    <property type="entry name" value="DNA_Rep/Repair_Clamp_Loader"/>
</dbReference>
<evidence type="ECO:0000256" key="10">
    <source>
        <dbReference type="ARBA" id="ARBA00049244"/>
    </source>
</evidence>
<dbReference type="InterPro" id="IPR012763">
    <property type="entry name" value="DNA_pol_III_sug/sutau_N"/>
</dbReference>
<dbReference type="InterPro" id="IPR045085">
    <property type="entry name" value="HLD_clamp_pol_III_gamma_tau"/>
</dbReference>
<dbReference type="PANTHER" id="PTHR11669:SF0">
    <property type="entry name" value="PROTEIN STICHEL-LIKE 2"/>
    <property type="match status" value="1"/>
</dbReference>
<dbReference type="HOGENOM" id="CLU_006229_6_0_6"/>
<dbReference type="InterPro" id="IPR022754">
    <property type="entry name" value="DNA_pol_III_gamma-3"/>
</dbReference>
<keyword evidence="3 11" id="KW-0548">Nucleotidyltransferase</keyword>
<evidence type="ECO:0000256" key="4">
    <source>
        <dbReference type="ARBA" id="ARBA00022705"/>
    </source>
</evidence>
<dbReference type="InterPro" id="IPR021029">
    <property type="entry name" value="DNA_pol_III_tau_dom-5"/>
</dbReference>
<organism evidence="14 17">
    <name type="scientific">Vibrio tubiashii ATCC 19109</name>
    <dbReference type="NCBI Taxonomy" id="1051646"/>
    <lineage>
        <taxon>Bacteria</taxon>
        <taxon>Pseudomonadati</taxon>
        <taxon>Pseudomonadota</taxon>
        <taxon>Gammaproteobacteria</taxon>
        <taxon>Vibrionales</taxon>
        <taxon>Vibrionaceae</taxon>
        <taxon>Vibrio</taxon>
        <taxon>Vibrio oreintalis group</taxon>
    </lineage>
</organism>
<comment type="subunit">
    <text evidence="11">DNA polymerase III contains a core (composed of alpha, epsilon and theta chains) that associates with a tau subunit. This core dimerizes to form the POLIII' complex. PolIII' associates with the gamma complex (composed of gamma, delta, delta', psi and chi chains) and with the beta chain to form the complete DNA polymerase III complex.</text>
</comment>
<dbReference type="InterPro" id="IPR022001">
    <property type="entry name" value="DNA_pol3_tau_IV"/>
</dbReference>
<dbReference type="GO" id="GO:0003677">
    <property type="term" value="F:DNA binding"/>
    <property type="evidence" value="ECO:0007669"/>
    <property type="project" value="InterPro"/>
</dbReference>
<dbReference type="Gene3D" id="1.10.8.60">
    <property type="match status" value="1"/>
</dbReference>
<dbReference type="FunFam" id="3.40.50.300:FF:000014">
    <property type="entry name" value="DNA polymerase III subunit gamma/tau"/>
    <property type="match status" value="1"/>
</dbReference>
<evidence type="ECO:0000256" key="8">
    <source>
        <dbReference type="ARBA" id="ARBA00022840"/>
    </source>
</evidence>
<keyword evidence="5" id="KW-0479">Metal-binding</keyword>
<evidence type="ECO:0000256" key="1">
    <source>
        <dbReference type="ARBA" id="ARBA00006360"/>
    </source>
</evidence>
<dbReference type="AlphaFoldDB" id="F9TCD1"/>
<dbReference type="Proteomes" id="UP000003836">
    <property type="component" value="Unassembled WGS sequence"/>
</dbReference>
<dbReference type="NCBIfam" id="TIGR02397">
    <property type="entry name" value="dnaX_nterm"/>
    <property type="match status" value="1"/>
</dbReference>
<feature type="region of interest" description="Disordered" evidence="12">
    <location>
        <begin position="395"/>
        <end position="557"/>
    </location>
</feature>
<dbReference type="GO" id="GO:0005524">
    <property type="term" value="F:ATP binding"/>
    <property type="evidence" value="ECO:0007669"/>
    <property type="project" value="UniProtKB-KW"/>
</dbReference>
<feature type="compositionally biased region" description="Polar residues" evidence="12">
    <location>
        <begin position="522"/>
        <end position="532"/>
    </location>
</feature>
<evidence type="ECO:0000256" key="9">
    <source>
        <dbReference type="ARBA" id="ARBA00022932"/>
    </source>
</evidence>
<dbReference type="Pfam" id="PF13177">
    <property type="entry name" value="DNA_pol3_delta2"/>
    <property type="match status" value="1"/>
</dbReference>
<dbReference type="Pfam" id="PF12170">
    <property type="entry name" value="DNA_pol3_tau_5"/>
    <property type="match status" value="1"/>
</dbReference>
<evidence type="ECO:0000313" key="17">
    <source>
        <dbReference type="Proteomes" id="UP000030071"/>
    </source>
</evidence>
<dbReference type="NCBIfam" id="NF005942">
    <property type="entry name" value="PRK07994.1"/>
    <property type="match status" value="1"/>
</dbReference>
<dbReference type="FunFam" id="1.10.8.60:FF:000013">
    <property type="entry name" value="DNA polymerase III subunit gamma/tau"/>
    <property type="match status" value="1"/>
</dbReference>
<dbReference type="NCBIfam" id="NF004046">
    <property type="entry name" value="PRK05563.1"/>
    <property type="match status" value="1"/>
</dbReference>
<evidence type="ECO:0000313" key="15">
    <source>
        <dbReference type="EMBL" id="EGU47899.1"/>
    </source>
</evidence>
<dbReference type="InterPro" id="IPR027417">
    <property type="entry name" value="P-loop_NTPase"/>
</dbReference>
<evidence type="ECO:0000313" key="14">
    <source>
        <dbReference type="EMBL" id="AIW13535.1"/>
    </source>
</evidence>
<evidence type="ECO:0000256" key="11">
    <source>
        <dbReference type="RuleBase" id="RU364063"/>
    </source>
</evidence>
<dbReference type="InterPro" id="IPR003593">
    <property type="entry name" value="AAA+_ATPase"/>
</dbReference>
<evidence type="ECO:0000256" key="5">
    <source>
        <dbReference type="ARBA" id="ARBA00022723"/>
    </source>
</evidence>
<comment type="function">
    <text evidence="11">DNA polymerase III is a complex, multichain enzyme responsible for most of the replicative synthesis in bacteria. This DNA polymerase also exhibits 3' to 5' exonuclease activity.</text>
</comment>
<dbReference type="RefSeq" id="WP_004748328.1">
    <property type="nucleotide sequence ID" value="NZ_AFWI01000203.1"/>
</dbReference>
<dbReference type="CDD" id="cd18137">
    <property type="entry name" value="HLD_clamp_pol_III_gamma_tau"/>
    <property type="match status" value="1"/>
</dbReference>
<protein>
    <recommendedName>
        <fullName evidence="11">DNA polymerase III subunit gamma/tau</fullName>
        <ecNumber evidence="11">2.7.7.7</ecNumber>
    </recommendedName>
</protein>
<reference evidence="15" key="1">
    <citation type="submission" date="2011-08" db="EMBL/GenBank/DDBJ databases">
        <authorList>
            <person name="Hoffman M."/>
            <person name="Strain E.A."/>
            <person name="Brown E."/>
            <person name="Allard M.W."/>
        </authorList>
    </citation>
    <scope>NUCLEOTIDE SEQUENCE</scope>
    <source>
        <strain evidence="15">ATCC 19109</strain>
    </source>
</reference>
<evidence type="ECO:0000256" key="3">
    <source>
        <dbReference type="ARBA" id="ARBA00022695"/>
    </source>
</evidence>
<dbReference type="SMART" id="SM00382">
    <property type="entry name" value="AAA"/>
    <property type="match status" value="1"/>
</dbReference>
<feature type="compositionally biased region" description="Low complexity" evidence="12">
    <location>
        <begin position="454"/>
        <end position="476"/>
    </location>
</feature>
<dbReference type="Gene3D" id="3.40.50.300">
    <property type="entry name" value="P-loop containing nucleotide triphosphate hydrolases"/>
    <property type="match status" value="1"/>
</dbReference>
<dbReference type="PATRIC" id="fig|1051646.9.peg.948"/>
<dbReference type="Pfam" id="PF12168">
    <property type="entry name" value="DNA_pol3_tau_4"/>
    <property type="match status" value="1"/>
</dbReference>
<keyword evidence="7" id="KW-0862">Zinc</keyword>
<keyword evidence="8 11" id="KW-0067">ATP-binding</keyword>
<dbReference type="Pfam" id="PF22608">
    <property type="entry name" value="DNAX_ATPase_lid"/>
    <property type="match status" value="1"/>
</dbReference>
<gene>
    <name evidence="11" type="primary">dnaX</name>
    <name evidence="14" type="ORF">IX91_04860</name>
    <name evidence="15" type="ORF">VITU9109_03047</name>
</gene>
<feature type="compositionally biased region" description="Polar residues" evidence="12">
    <location>
        <begin position="492"/>
        <end position="506"/>
    </location>
</feature>
<dbReference type="GO" id="GO:0003887">
    <property type="term" value="F:DNA-directed DNA polymerase activity"/>
    <property type="evidence" value="ECO:0007669"/>
    <property type="project" value="UniProtKB-KW"/>
</dbReference>
<dbReference type="FunFam" id="1.20.272.10:FF:000003">
    <property type="entry name" value="DNA polymerase III subunit gamma/tau"/>
    <property type="match status" value="1"/>
</dbReference>
<keyword evidence="9 11" id="KW-0239">DNA-directed DNA polymerase</keyword>
<dbReference type="GO" id="GO:0006261">
    <property type="term" value="P:DNA-templated DNA replication"/>
    <property type="evidence" value="ECO:0007669"/>
    <property type="project" value="TreeGrafter"/>
</dbReference>
<evidence type="ECO:0000313" key="16">
    <source>
        <dbReference type="Proteomes" id="UP000003836"/>
    </source>
</evidence>
<dbReference type="Gene3D" id="1.20.272.10">
    <property type="match status" value="1"/>
</dbReference>
<dbReference type="CDD" id="cd00009">
    <property type="entry name" value="AAA"/>
    <property type="match status" value="1"/>
</dbReference>
<dbReference type="Proteomes" id="UP000030071">
    <property type="component" value="Chromosome 1"/>
</dbReference>
<reference evidence="15 16" key="2">
    <citation type="journal article" date="2012" name="Int. J. Syst. Evol. Microbiol.">
        <title>Vibrio caribbeanicus sp. nov., isolated from the marine sponge Scleritoderma cyanea.</title>
        <authorList>
            <person name="Hoffmann M."/>
            <person name="Monday S.R."/>
            <person name="Allard M.W."/>
            <person name="Strain E.A."/>
            <person name="Whittaker P."/>
            <person name="Naum M."/>
            <person name="McCarthy P.J."/>
            <person name="Lopez J.V."/>
            <person name="Fischer M."/>
            <person name="Brown E.W."/>
        </authorList>
    </citation>
    <scope>NUCLEOTIDE SEQUENCE [LARGE SCALE GENOMIC DNA]</scope>
    <source>
        <strain evidence="15 16">ATCC 19109</strain>
    </source>
</reference>
<dbReference type="GO" id="GO:0046872">
    <property type="term" value="F:metal ion binding"/>
    <property type="evidence" value="ECO:0007669"/>
    <property type="project" value="UniProtKB-KW"/>
</dbReference>
<dbReference type="EC" id="2.7.7.7" evidence="11"/>
<reference evidence="14 17" key="3">
    <citation type="submission" date="2014-08" db="EMBL/GenBank/DDBJ databases">
        <title>First Complete Genome Sequence of the Shellfish Pathogen Vibrio tubiashii.</title>
        <authorList>
            <person name="Richards G.P."/>
            <person name="Needleman D.S."/>
            <person name="Watson M.A."/>
            <person name="Bono J.L."/>
        </authorList>
    </citation>
    <scope>NUCLEOTIDE SEQUENCE [LARGE SCALE GENOMIC DNA]</scope>
    <source>
        <strain evidence="14 17">ATCC 19109</strain>
    </source>
</reference>
<evidence type="ECO:0000256" key="7">
    <source>
        <dbReference type="ARBA" id="ARBA00022833"/>
    </source>
</evidence>
<proteinExistence type="inferred from homology"/>
<dbReference type="EMBL" id="CP009354">
    <property type="protein sequence ID" value="AIW13535.1"/>
    <property type="molecule type" value="Genomic_DNA"/>
</dbReference>
<dbReference type="InterPro" id="IPR038249">
    <property type="entry name" value="PolIII_tau_V_sf"/>
</dbReference>
<keyword evidence="2 11" id="KW-0808">Transferase</keyword>
<keyword evidence="16" id="KW-1185">Reference proteome</keyword>
<name>F9TCD1_9VIBR</name>
<dbReference type="SUPFAM" id="SSF48019">
    <property type="entry name" value="post-AAA+ oligomerization domain-like"/>
    <property type="match status" value="1"/>
</dbReference>
<dbReference type="SUPFAM" id="SSF52540">
    <property type="entry name" value="P-loop containing nucleoside triphosphate hydrolases"/>
    <property type="match status" value="1"/>
</dbReference>
<dbReference type="PANTHER" id="PTHR11669">
    <property type="entry name" value="REPLICATION FACTOR C / DNA POLYMERASE III GAMMA-TAU SUBUNIT"/>
    <property type="match status" value="1"/>
</dbReference>
<dbReference type="Gene3D" id="3.30.300.150">
    <property type="entry name" value="DNA polymerase III, tau subunit, domain V"/>
    <property type="match status" value="1"/>
</dbReference>
<dbReference type="EMBL" id="AFWI01000203">
    <property type="protein sequence ID" value="EGU47899.1"/>
    <property type="molecule type" value="Genomic_DNA"/>
</dbReference>
<feature type="compositionally biased region" description="Low complexity" evidence="12">
    <location>
        <begin position="400"/>
        <end position="421"/>
    </location>
</feature>
<evidence type="ECO:0000256" key="6">
    <source>
        <dbReference type="ARBA" id="ARBA00022741"/>
    </source>
</evidence>